<dbReference type="InterPro" id="IPR003439">
    <property type="entry name" value="ABC_transporter-like_ATP-bd"/>
</dbReference>
<dbReference type="InterPro" id="IPR017871">
    <property type="entry name" value="ABC_transporter-like_CS"/>
</dbReference>
<dbReference type="InParanoid" id="A0A7N2LD86"/>
<dbReference type="InterPro" id="IPR036640">
    <property type="entry name" value="ABC1_TM_sf"/>
</dbReference>
<keyword evidence="6 8" id="KW-0472">Membrane</keyword>
<evidence type="ECO:0000256" key="2">
    <source>
        <dbReference type="ARBA" id="ARBA00022692"/>
    </source>
</evidence>
<dbReference type="PANTHER" id="PTHR24223:SF165">
    <property type="entry name" value="ABC TRANSPORTER C FAMILY MEMBER 15-RELATED"/>
    <property type="match status" value="1"/>
</dbReference>
<dbReference type="PROSITE" id="PS50929">
    <property type="entry name" value="ABC_TM1F"/>
    <property type="match status" value="1"/>
</dbReference>
<evidence type="ECO:0000256" key="1">
    <source>
        <dbReference type="ARBA" id="ARBA00022448"/>
    </source>
</evidence>
<dbReference type="InterPro" id="IPR011527">
    <property type="entry name" value="ABC1_TM_dom"/>
</dbReference>
<keyword evidence="12" id="KW-1185">Reference proteome</keyword>
<dbReference type="Gramene" id="QL04p025214:mrna">
    <property type="protein sequence ID" value="QL04p025214:mrna"/>
    <property type="gene ID" value="QL04p025214"/>
</dbReference>
<keyword evidence="5 8" id="KW-1133">Transmembrane helix</keyword>
<dbReference type="Proteomes" id="UP000594261">
    <property type="component" value="Chromosome 4"/>
</dbReference>
<dbReference type="OMA" id="WIWDIEI"/>
<feature type="domain" description="ABC transporter" evidence="9">
    <location>
        <begin position="1"/>
        <end position="199"/>
    </location>
</feature>
<keyword evidence="2 8" id="KW-0812">Transmembrane</keyword>
<evidence type="ECO:0000256" key="8">
    <source>
        <dbReference type="SAM" id="Phobius"/>
    </source>
</evidence>
<reference evidence="11" key="2">
    <citation type="submission" date="2021-01" db="UniProtKB">
        <authorList>
            <consortium name="EnsemblPlants"/>
        </authorList>
    </citation>
    <scope>IDENTIFICATION</scope>
</reference>
<evidence type="ECO:0000256" key="6">
    <source>
        <dbReference type="ARBA" id="ARBA00023136"/>
    </source>
</evidence>
<feature type="compositionally biased region" description="Polar residues" evidence="7">
    <location>
        <begin position="210"/>
        <end position="221"/>
    </location>
</feature>
<dbReference type="Gene3D" id="1.20.1560.10">
    <property type="entry name" value="ABC transporter type 1, transmembrane domain"/>
    <property type="match status" value="1"/>
</dbReference>
<protein>
    <submittedName>
        <fullName evidence="11">Uncharacterized protein</fullName>
    </submittedName>
</protein>
<evidence type="ECO:0000256" key="5">
    <source>
        <dbReference type="ARBA" id="ARBA00022989"/>
    </source>
</evidence>
<evidence type="ECO:0000313" key="12">
    <source>
        <dbReference type="Proteomes" id="UP000594261"/>
    </source>
</evidence>
<dbReference type="EMBL" id="LRBV02000004">
    <property type="status" value="NOT_ANNOTATED_CDS"/>
    <property type="molecule type" value="Genomic_DNA"/>
</dbReference>
<dbReference type="AlphaFoldDB" id="A0A7N2LD86"/>
<dbReference type="EnsemblPlants" id="QL04p025214:mrna">
    <property type="protein sequence ID" value="QL04p025214:mrna"/>
    <property type="gene ID" value="QL04p025214"/>
</dbReference>
<dbReference type="GO" id="GO:0005524">
    <property type="term" value="F:ATP binding"/>
    <property type="evidence" value="ECO:0007669"/>
    <property type="project" value="UniProtKB-KW"/>
</dbReference>
<feature type="transmembrane region" description="Helical" evidence="8">
    <location>
        <begin position="37"/>
        <end position="55"/>
    </location>
</feature>
<dbReference type="PROSITE" id="PS00211">
    <property type="entry name" value="ABC_TRANSPORTER_1"/>
    <property type="match status" value="1"/>
</dbReference>
<proteinExistence type="predicted"/>
<dbReference type="GO" id="GO:0140359">
    <property type="term" value="F:ABC-type transporter activity"/>
    <property type="evidence" value="ECO:0007669"/>
    <property type="project" value="InterPro"/>
</dbReference>
<evidence type="ECO:0000256" key="3">
    <source>
        <dbReference type="ARBA" id="ARBA00022741"/>
    </source>
</evidence>
<dbReference type="InterPro" id="IPR027417">
    <property type="entry name" value="P-loop_NTPase"/>
</dbReference>
<feature type="transmembrane region" description="Helical" evidence="8">
    <location>
        <begin position="274"/>
        <end position="297"/>
    </location>
</feature>
<dbReference type="Gene3D" id="3.40.50.300">
    <property type="entry name" value="P-loop containing nucleotide triphosphate hydrolases"/>
    <property type="match status" value="1"/>
</dbReference>
<evidence type="ECO:0000259" key="9">
    <source>
        <dbReference type="PROSITE" id="PS50893"/>
    </source>
</evidence>
<evidence type="ECO:0000313" key="11">
    <source>
        <dbReference type="EnsemblPlants" id="QL04p025214:mrna"/>
    </source>
</evidence>
<feature type="transmembrane region" description="Helical" evidence="8">
    <location>
        <begin position="326"/>
        <end position="350"/>
    </location>
</feature>
<dbReference type="Pfam" id="PF00005">
    <property type="entry name" value="ABC_tran"/>
    <property type="match status" value="1"/>
</dbReference>
<accession>A0A7N2LD86</accession>
<sequence>MVLENMFNLQGAIQKILQFRTEWLQLDSSCLWEHASIVVQLGFYAIILVHLARNFPGLIRKNRRKVMNRGIDKTVKACALTKDFELFSCGDLTEIGERGINMSGGQKQRIQIARAAYQDADIYLLDDPFSAVDAHTGTQLLECLMGILKEKTILFVTHQVEFLPAADLILVMQNGRIAQAGRFEELMKQKIGFEVLVGAHSQALDSILSVENSSRTSQSPTADDELNTDSTSNAELLHTQHDSEHNLSLEITEKGGKLVQDEEREKGSIGKEVYWSYLTVVKGGALVPFILLAQSSFQILQVASNYWMAWASPPTSETEPKVAMDFISLVYVVLAVGSSLCVLARAVLVAKAGLWTAEKLFTNMLHSIFRAPMAFFDSTPFGRILNRQYYIPTARELARLAGIQRAPILHHFAESLSGAATIRAFDQQSVSCQEQQAQRGMCMTLQIWIWDIEIYAAYENSINEGKGMSWTKTGLSSISSKARPQHVL</sequence>
<keyword evidence="4" id="KW-0067">ATP-binding</keyword>
<dbReference type="PROSITE" id="PS50893">
    <property type="entry name" value="ABC_TRANSPORTER_2"/>
    <property type="match status" value="1"/>
</dbReference>
<evidence type="ECO:0000256" key="7">
    <source>
        <dbReference type="SAM" id="MobiDB-lite"/>
    </source>
</evidence>
<reference evidence="11 12" key="1">
    <citation type="journal article" date="2016" name="G3 (Bethesda)">
        <title>First Draft Assembly and Annotation of the Genome of a California Endemic Oak Quercus lobata Nee (Fagaceae).</title>
        <authorList>
            <person name="Sork V.L."/>
            <person name="Fitz-Gibbon S.T."/>
            <person name="Puiu D."/>
            <person name="Crepeau M."/>
            <person name="Gugger P.F."/>
            <person name="Sherman R."/>
            <person name="Stevens K."/>
            <person name="Langley C.H."/>
            <person name="Pellegrini M."/>
            <person name="Salzberg S.L."/>
        </authorList>
    </citation>
    <scope>NUCLEOTIDE SEQUENCE [LARGE SCALE GENOMIC DNA]</scope>
    <source>
        <strain evidence="11 12">cv. SW786</strain>
    </source>
</reference>
<feature type="domain" description="ABC transmembrane type-1" evidence="10">
    <location>
        <begin position="289"/>
        <end position="387"/>
    </location>
</feature>
<dbReference type="InterPro" id="IPR050173">
    <property type="entry name" value="ABC_transporter_C-like"/>
</dbReference>
<dbReference type="SUPFAM" id="SSF90123">
    <property type="entry name" value="ABC transporter transmembrane region"/>
    <property type="match status" value="1"/>
</dbReference>
<dbReference type="SUPFAM" id="SSF52540">
    <property type="entry name" value="P-loop containing nucleoside triphosphate hydrolases"/>
    <property type="match status" value="1"/>
</dbReference>
<dbReference type="Pfam" id="PF00664">
    <property type="entry name" value="ABC_membrane"/>
    <property type="match status" value="1"/>
</dbReference>
<name>A0A7N2LD86_QUELO</name>
<dbReference type="PANTHER" id="PTHR24223">
    <property type="entry name" value="ATP-BINDING CASSETTE SUB-FAMILY C"/>
    <property type="match status" value="1"/>
</dbReference>
<organism evidence="11 12">
    <name type="scientific">Quercus lobata</name>
    <name type="common">Valley oak</name>
    <dbReference type="NCBI Taxonomy" id="97700"/>
    <lineage>
        <taxon>Eukaryota</taxon>
        <taxon>Viridiplantae</taxon>
        <taxon>Streptophyta</taxon>
        <taxon>Embryophyta</taxon>
        <taxon>Tracheophyta</taxon>
        <taxon>Spermatophyta</taxon>
        <taxon>Magnoliopsida</taxon>
        <taxon>eudicotyledons</taxon>
        <taxon>Gunneridae</taxon>
        <taxon>Pentapetalae</taxon>
        <taxon>rosids</taxon>
        <taxon>fabids</taxon>
        <taxon>Fagales</taxon>
        <taxon>Fagaceae</taxon>
        <taxon>Quercus</taxon>
    </lineage>
</organism>
<feature type="region of interest" description="Disordered" evidence="7">
    <location>
        <begin position="210"/>
        <end position="229"/>
    </location>
</feature>
<dbReference type="GO" id="GO:0016020">
    <property type="term" value="C:membrane"/>
    <property type="evidence" value="ECO:0007669"/>
    <property type="project" value="InterPro"/>
</dbReference>
<keyword evidence="1" id="KW-0813">Transport</keyword>
<evidence type="ECO:0000259" key="10">
    <source>
        <dbReference type="PROSITE" id="PS50929"/>
    </source>
</evidence>
<keyword evidence="3" id="KW-0547">Nucleotide-binding</keyword>
<evidence type="ECO:0000256" key="4">
    <source>
        <dbReference type="ARBA" id="ARBA00022840"/>
    </source>
</evidence>
<dbReference type="GO" id="GO:0016887">
    <property type="term" value="F:ATP hydrolysis activity"/>
    <property type="evidence" value="ECO:0007669"/>
    <property type="project" value="InterPro"/>
</dbReference>